<dbReference type="SUPFAM" id="SSF55120">
    <property type="entry name" value="Pseudouridine synthase"/>
    <property type="match status" value="1"/>
</dbReference>
<dbReference type="RefSeq" id="WP_088753333.1">
    <property type="nucleotide sequence ID" value="NZ_NJGV01000001.1"/>
</dbReference>
<evidence type="ECO:0000256" key="5">
    <source>
        <dbReference type="PROSITE-ProRule" id="PRU00182"/>
    </source>
</evidence>
<dbReference type="InterPro" id="IPR020103">
    <property type="entry name" value="PsdUridine_synth_cat_dom_sf"/>
</dbReference>
<dbReference type="Pfam" id="PF00849">
    <property type="entry name" value="PseudoU_synth_2"/>
    <property type="match status" value="1"/>
</dbReference>
<organism evidence="9 10">
    <name type="scientific">Herbaspirillum aquaticum</name>
    <dbReference type="NCBI Taxonomy" id="568783"/>
    <lineage>
        <taxon>Bacteria</taxon>
        <taxon>Pseudomonadati</taxon>
        <taxon>Pseudomonadota</taxon>
        <taxon>Betaproteobacteria</taxon>
        <taxon>Burkholderiales</taxon>
        <taxon>Oxalobacteraceae</taxon>
        <taxon>Herbaspirillum</taxon>
    </lineage>
</organism>
<gene>
    <name evidence="9" type="ORF">CEJ45_00595</name>
</gene>
<dbReference type="CDD" id="cd00165">
    <property type="entry name" value="S4"/>
    <property type="match status" value="1"/>
</dbReference>
<keyword evidence="2 6" id="KW-0413">Isomerase</keyword>
<dbReference type="PANTHER" id="PTHR21600:SF44">
    <property type="entry name" value="RIBOSOMAL LARGE SUBUNIT PSEUDOURIDINE SYNTHASE D"/>
    <property type="match status" value="1"/>
</dbReference>
<sequence>MSRKKPLPITNGDEPVKTDLPLEDDFDDGEQAGNESVSGLEPLSFRLDDEVIGQRLDKVLSGLMPEFSRSRIQQWIEDGHVTVDGAPAKGKMTMLGDELVEVAPQSVPADQPYAPEAMALDILHEDKSIIILNKPAGLVVHPAAGNWSGTLLNGLLHHCPGLANVPRAGIVHRLDKETSGLMVVAKTLAAQTDLVRQLQARSMKRQYLALVWGLPQLSGTINAPMARHPRDRIKMAVSQSMRAKPAVTHYRRLATGEIDRKPVSLVHCRLETGRTHQIRVHLQSLGFALVGDALYGKQHLASVFPRQALLAGRLGLVHPTSGKFRQWAAPLPADIEALLKSANIDPALAVIPEMSEEADPVLGDYDEDDDDY</sequence>
<evidence type="ECO:0000256" key="4">
    <source>
        <dbReference type="PIRSR" id="PIRSR606225-1"/>
    </source>
</evidence>
<comment type="caution">
    <text evidence="9">The sequence shown here is derived from an EMBL/GenBank/DDBJ whole genome shotgun (WGS) entry which is preliminary data.</text>
</comment>
<feature type="domain" description="RNA-binding S4" evidence="8">
    <location>
        <begin position="54"/>
        <end position="114"/>
    </location>
</feature>
<evidence type="ECO:0000313" key="9">
    <source>
        <dbReference type="EMBL" id="OWY36630.1"/>
    </source>
</evidence>
<dbReference type="EC" id="5.4.99.-" evidence="6"/>
<evidence type="ECO:0000256" key="7">
    <source>
        <dbReference type="SAM" id="MobiDB-lite"/>
    </source>
</evidence>
<dbReference type="SMART" id="SM00363">
    <property type="entry name" value="S4"/>
    <property type="match status" value="1"/>
</dbReference>
<dbReference type="InterPro" id="IPR006225">
    <property type="entry name" value="PsdUridine_synth_RluC/D"/>
</dbReference>
<dbReference type="GO" id="GO:0000455">
    <property type="term" value="P:enzyme-directed rRNA pseudouridine synthesis"/>
    <property type="evidence" value="ECO:0007669"/>
    <property type="project" value="TreeGrafter"/>
</dbReference>
<dbReference type="NCBIfam" id="TIGR00005">
    <property type="entry name" value="rluA_subfam"/>
    <property type="match status" value="1"/>
</dbReference>
<feature type="region of interest" description="Disordered" evidence="7">
    <location>
        <begin position="1"/>
        <end position="37"/>
    </location>
</feature>
<evidence type="ECO:0000256" key="6">
    <source>
        <dbReference type="RuleBase" id="RU362028"/>
    </source>
</evidence>
<evidence type="ECO:0000256" key="3">
    <source>
        <dbReference type="ARBA" id="ARBA00036882"/>
    </source>
</evidence>
<dbReference type="PROSITE" id="PS01129">
    <property type="entry name" value="PSI_RLU"/>
    <property type="match status" value="1"/>
</dbReference>
<comment type="function">
    <text evidence="6">Responsible for synthesis of pseudouridine from uracil.</text>
</comment>
<keyword evidence="10" id="KW-1185">Reference proteome</keyword>
<name>A0A225SZG6_9BURK</name>
<comment type="similarity">
    <text evidence="1 6">Belongs to the pseudouridine synthase RluA family.</text>
</comment>
<comment type="catalytic activity">
    <reaction evidence="6">
        <text>a uridine in RNA = a pseudouridine in RNA</text>
        <dbReference type="Rhea" id="RHEA:48348"/>
        <dbReference type="Rhea" id="RHEA-COMP:12068"/>
        <dbReference type="Rhea" id="RHEA-COMP:12069"/>
        <dbReference type="ChEBI" id="CHEBI:65314"/>
        <dbReference type="ChEBI" id="CHEBI:65315"/>
    </reaction>
</comment>
<dbReference type="InterPro" id="IPR002942">
    <property type="entry name" value="S4_RNA-bd"/>
</dbReference>
<dbReference type="Gene3D" id="3.10.290.10">
    <property type="entry name" value="RNA-binding S4 domain"/>
    <property type="match status" value="1"/>
</dbReference>
<dbReference type="Gene3D" id="3.30.2350.10">
    <property type="entry name" value="Pseudouridine synthase"/>
    <property type="match status" value="1"/>
</dbReference>
<dbReference type="AlphaFoldDB" id="A0A225SZG6"/>
<dbReference type="PROSITE" id="PS50889">
    <property type="entry name" value="S4"/>
    <property type="match status" value="1"/>
</dbReference>
<keyword evidence="5" id="KW-0694">RNA-binding</keyword>
<dbReference type="InterPro" id="IPR006145">
    <property type="entry name" value="PsdUridine_synth_RsuA/RluA"/>
</dbReference>
<evidence type="ECO:0000259" key="8">
    <source>
        <dbReference type="SMART" id="SM00363"/>
    </source>
</evidence>
<dbReference type="CDD" id="cd02869">
    <property type="entry name" value="PseudoU_synth_RluA_like"/>
    <property type="match status" value="1"/>
</dbReference>
<protein>
    <recommendedName>
        <fullName evidence="6">Pseudouridine synthase</fullName>
        <ecNumber evidence="6">5.4.99.-</ecNumber>
    </recommendedName>
</protein>
<dbReference type="Pfam" id="PF01479">
    <property type="entry name" value="S4"/>
    <property type="match status" value="1"/>
</dbReference>
<dbReference type="Proteomes" id="UP000214747">
    <property type="component" value="Unassembled WGS sequence"/>
</dbReference>
<dbReference type="PANTHER" id="PTHR21600">
    <property type="entry name" value="MITOCHONDRIAL RNA PSEUDOURIDINE SYNTHASE"/>
    <property type="match status" value="1"/>
</dbReference>
<dbReference type="InterPro" id="IPR006224">
    <property type="entry name" value="PsdUridine_synth_RluA-like_CS"/>
</dbReference>
<dbReference type="InterPro" id="IPR050188">
    <property type="entry name" value="RluA_PseudoU_synthase"/>
</dbReference>
<proteinExistence type="inferred from homology"/>
<evidence type="ECO:0000256" key="2">
    <source>
        <dbReference type="ARBA" id="ARBA00023235"/>
    </source>
</evidence>
<feature type="compositionally biased region" description="Acidic residues" evidence="7">
    <location>
        <begin position="21"/>
        <end position="30"/>
    </location>
</feature>
<dbReference type="GO" id="GO:0160140">
    <property type="term" value="F:23S rRNA pseudouridine(1911/1915/1917) synthase activity"/>
    <property type="evidence" value="ECO:0007669"/>
    <property type="project" value="UniProtKB-EC"/>
</dbReference>
<dbReference type="InterPro" id="IPR036986">
    <property type="entry name" value="S4_RNA-bd_sf"/>
</dbReference>
<dbReference type="GO" id="GO:0003723">
    <property type="term" value="F:RNA binding"/>
    <property type="evidence" value="ECO:0007669"/>
    <property type="project" value="UniProtKB-KW"/>
</dbReference>
<evidence type="ECO:0000313" key="10">
    <source>
        <dbReference type="Proteomes" id="UP000214747"/>
    </source>
</evidence>
<dbReference type="EMBL" id="NJGV01000001">
    <property type="protein sequence ID" value="OWY36630.1"/>
    <property type="molecule type" value="Genomic_DNA"/>
</dbReference>
<reference evidence="9 10" key="1">
    <citation type="journal article" date="2010" name="Int. J. Syst. Evol. Microbiol.">
        <title>Reclassification of Herbaspirillum putei as a later heterotypic synonym of Herbaspirillum huttiense, with the description of H. huttiense subsp. huttiense subsp. nov. and H. huttiense subsp. putei subsp. nov., comb. nov., and description of Herbaspirillum aquaticum sp. nov.</title>
        <authorList>
            <person name="Dobritsa A.P."/>
            <person name="Reddy M.C."/>
            <person name="Samadpour M."/>
        </authorList>
    </citation>
    <scope>NUCLEOTIDE SEQUENCE [LARGE SCALE GENOMIC DNA]</scope>
    <source>
        <strain evidence="9 10">IEH 4430</strain>
    </source>
</reference>
<feature type="active site" evidence="4">
    <location>
        <position position="175"/>
    </location>
</feature>
<accession>A0A225SZG6</accession>
<evidence type="ECO:0000256" key="1">
    <source>
        <dbReference type="ARBA" id="ARBA00010876"/>
    </source>
</evidence>
<comment type="catalytic activity">
    <reaction evidence="3">
        <text>uridine(1911/1915/1917) in 23S rRNA = pseudouridine(1911/1915/1917) in 23S rRNA</text>
        <dbReference type="Rhea" id="RHEA:42524"/>
        <dbReference type="Rhea" id="RHEA-COMP:10097"/>
        <dbReference type="Rhea" id="RHEA-COMP:10098"/>
        <dbReference type="ChEBI" id="CHEBI:65314"/>
        <dbReference type="ChEBI" id="CHEBI:65315"/>
        <dbReference type="EC" id="5.4.99.23"/>
    </reaction>
</comment>
<dbReference type="SUPFAM" id="SSF55174">
    <property type="entry name" value="Alpha-L RNA-binding motif"/>
    <property type="match status" value="1"/>
</dbReference>